<reference evidence="1 2" key="1">
    <citation type="journal article" date="2021" name="Int. J. Syst. Evol. Microbiol.">
        <title>Salipiger mangrovisoli sp. nov., isolated from mangrove soil and the proposal for the reclassification of Paraphaeobacter pallidus as Salipiger pallidus comb. nov.</title>
        <authorList>
            <person name="Du J."/>
            <person name="Liu Y."/>
            <person name="Pei T."/>
            <person name="Deng M.R."/>
            <person name="Zhu H."/>
        </authorList>
    </citation>
    <scope>NUCLEOTIDE SEQUENCE [LARGE SCALE GENOMIC DNA]</scope>
    <source>
        <strain evidence="1 2">6D45A</strain>
    </source>
</reference>
<evidence type="ECO:0000313" key="1">
    <source>
        <dbReference type="EMBL" id="MBE9639904.1"/>
    </source>
</evidence>
<keyword evidence="2" id="KW-1185">Reference proteome</keyword>
<sequence length="53" mass="5635">MLAMKYEFLVCAGLLGALVVMLAQPEARADREAFSSAIGTTRAAAAQDFFGPR</sequence>
<proteinExistence type="predicted"/>
<protein>
    <submittedName>
        <fullName evidence="1">Uncharacterized protein</fullName>
    </submittedName>
</protein>
<dbReference type="EMBL" id="JADFFK010000023">
    <property type="protein sequence ID" value="MBE9639904.1"/>
    <property type="molecule type" value="Genomic_DNA"/>
</dbReference>
<name>A0ABR9X8I6_9RHOB</name>
<organism evidence="1 2">
    <name type="scientific">Salipiger mangrovisoli</name>
    <dbReference type="NCBI Taxonomy" id="2865933"/>
    <lineage>
        <taxon>Bacteria</taxon>
        <taxon>Pseudomonadati</taxon>
        <taxon>Pseudomonadota</taxon>
        <taxon>Alphaproteobacteria</taxon>
        <taxon>Rhodobacterales</taxon>
        <taxon>Roseobacteraceae</taxon>
        <taxon>Salipiger</taxon>
    </lineage>
</organism>
<gene>
    <name evidence="1" type="ORF">IQ782_23910</name>
</gene>
<evidence type="ECO:0000313" key="2">
    <source>
        <dbReference type="Proteomes" id="UP000607796"/>
    </source>
</evidence>
<accession>A0ABR9X8I6</accession>
<dbReference type="Proteomes" id="UP000607796">
    <property type="component" value="Unassembled WGS sequence"/>
</dbReference>
<comment type="caution">
    <text evidence="1">The sequence shown here is derived from an EMBL/GenBank/DDBJ whole genome shotgun (WGS) entry which is preliminary data.</text>
</comment>
<dbReference type="RefSeq" id="WP_194137180.1">
    <property type="nucleotide sequence ID" value="NZ_JADFFK010000023.1"/>
</dbReference>